<dbReference type="OrthoDB" id="7691805at2759"/>
<keyword evidence="9" id="KW-1185">Reference proteome</keyword>
<comment type="caution">
    <text evidence="8">The sequence shown here is derived from an EMBL/GenBank/DDBJ whole genome shotgun (WGS) entry which is preliminary data.</text>
</comment>
<keyword evidence="4" id="KW-0863">Zinc-finger</keyword>
<feature type="region of interest" description="Disordered" evidence="5">
    <location>
        <begin position="1375"/>
        <end position="1443"/>
    </location>
</feature>
<dbReference type="Pfam" id="PF13976">
    <property type="entry name" value="gag_pre-integrs"/>
    <property type="match status" value="1"/>
</dbReference>
<evidence type="ECO:0000259" key="7">
    <source>
        <dbReference type="PROSITE" id="PS50994"/>
    </source>
</evidence>
<dbReference type="InterPro" id="IPR025724">
    <property type="entry name" value="GAG-pre-integrase_dom"/>
</dbReference>
<keyword evidence="4" id="KW-0862">Zinc</keyword>
<name>A0A5N6MA89_9ASTR</name>
<keyword evidence="2" id="KW-0328">Glycosyltransferase</keyword>
<dbReference type="PROSITE" id="PS00375">
    <property type="entry name" value="UDPGT"/>
    <property type="match status" value="1"/>
</dbReference>
<dbReference type="FunFam" id="3.40.50.2000:FF:000047">
    <property type="entry name" value="Glycosyltransferase"/>
    <property type="match status" value="1"/>
</dbReference>
<dbReference type="Pfam" id="PF25597">
    <property type="entry name" value="SH3_retrovirus"/>
    <property type="match status" value="1"/>
</dbReference>
<dbReference type="SUPFAM" id="SSF53756">
    <property type="entry name" value="UDP-Glycosyltransferase/glycogen phosphorylase"/>
    <property type="match status" value="2"/>
</dbReference>
<dbReference type="GO" id="GO:0003676">
    <property type="term" value="F:nucleic acid binding"/>
    <property type="evidence" value="ECO:0007669"/>
    <property type="project" value="InterPro"/>
</dbReference>
<dbReference type="InterPro" id="IPR001878">
    <property type="entry name" value="Znf_CCHC"/>
</dbReference>
<dbReference type="InterPro" id="IPR058980">
    <property type="entry name" value="Glyco_transf_N"/>
</dbReference>
<evidence type="ECO:0000256" key="4">
    <source>
        <dbReference type="PROSITE-ProRule" id="PRU00047"/>
    </source>
</evidence>
<protein>
    <recommendedName>
        <fullName evidence="10">UDP-glycosyltransferases domain-containing protein</fullName>
    </recommendedName>
</protein>
<feature type="compositionally biased region" description="Polar residues" evidence="5">
    <location>
        <begin position="1421"/>
        <end position="1438"/>
    </location>
</feature>
<dbReference type="PROSITE" id="PS50994">
    <property type="entry name" value="INTEGRASE"/>
    <property type="match status" value="1"/>
</dbReference>
<dbReference type="PROSITE" id="PS50158">
    <property type="entry name" value="ZF_CCHC"/>
    <property type="match status" value="1"/>
</dbReference>
<dbReference type="GO" id="GO:0015074">
    <property type="term" value="P:DNA integration"/>
    <property type="evidence" value="ECO:0007669"/>
    <property type="project" value="InterPro"/>
</dbReference>
<evidence type="ECO:0008006" key="10">
    <source>
        <dbReference type="Google" id="ProtNLM"/>
    </source>
</evidence>
<dbReference type="InterPro" id="IPR036397">
    <property type="entry name" value="RNaseH_sf"/>
</dbReference>
<dbReference type="GO" id="GO:0008270">
    <property type="term" value="F:zinc ion binding"/>
    <property type="evidence" value="ECO:0007669"/>
    <property type="project" value="UniProtKB-KW"/>
</dbReference>
<feature type="compositionally biased region" description="Polar residues" evidence="5">
    <location>
        <begin position="1375"/>
        <end position="1389"/>
    </location>
</feature>
<evidence type="ECO:0000256" key="3">
    <source>
        <dbReference type="ARBA" id="ARBA00022679"/>
    </source>
</evidence>
<proteinExistence type="inferred from homology"/>
<dbReference type="Proteomes" id="UP000326396">
    <property type="component" value="Linkage Group LG6"/>
</dbReference>
<feature type="compositionally biased region" description="Basic residues" evidence="5">
    <location>
        <begin position="840"/>
        <end position="856"/>
    </location>
</feature>
<dbReference type="FunFam" id="3.40.50.2000:FF:000071">
    <property type="entry name" value="Glycosyltransferase"/>
    <property type="match status" value="1"/>
</dbReference>
<dbReference type="Pfam" id="PF22936">
    <property type="entry name" value="Pol_BBD"/>
    <property type="match status" value="1"/>
</dbReference>
<dbReference type="InterPro" id="IPR035595">
    <property type="entry name" value="UDP_glycos_trans_CS"/>
</dbReference>
<dbReference type="Pfam" id="PF26168">
    <property type="entry name" value="Glyco_transf_N"/>
    <property type="match status" value="1"/>
</dbReference>
<gene>
    <name evidence="8" type="ORF">E3N88_33044</name>
</gene>
<dbReference type="PANTHER" id="PTHR48047">
    <property type="entry name" value="GLYCOSYLTRANSFERASE"/>
    <property type="match status" value="1"/>
</dbReference>
<dbReference type="Pfam" id="PF00665">
    <property type="entry name" value="rve"/>
    <property type="match status" value="1"/>
</dbReference>
<feature type="domain" description="CCHC-type" evidence="6">
    <location>
        <begin position="862"/>
        <end position="876"/>
    </location>
</feature>
<dbReference type="InterPro" id="IPR054722">
    <property type="entry name" value="PolX-like_BBD"/>
</dbReference>
<keyword evidence="4" id="KW-0479">Metal-binding</keyword>
<evidence type="ECO:0000256" key="2">
    <source>
        <dbReference type="ARBA" id="ARBA00022676"/>
    </source>
</evidence>
<dbReference type="InterPro" id="IPR012337">
    <property type="entry name" value="RNaseH-like_sf"/>
</dbReference>
<evidence type="ECO:0000256" key="5">
    <source>
        <dbReference type="SAM" id="MobiDB-lite"/>
    </source>
</evidence>
<dbReference type="InterPro" id="IPR002213">
    <property type="entry name" value="UDP_glucos_trans"/>
</dbReference>
<dbReference type="InterPro" id="IPR057670">
    <property type="entry name" value="SH3_retrovirus"/>
</dbReference>
<reference evidence="8 9" key="1">
    <citation type="submission" date="2019-05" db="EMBL/GenBank/DDBJ databases">
        <title>Mikania micrantha, genome provides insights into the molecular mechanism of rapid growth.</title>
        <authorList>
            <person name="Liu B."/>
        </authorList>
    </citation>
    <scope>NUCLEOTIDE SEQUENCE [LARGE SCALE GENOMIC DNA]</scope>
    <source>
        <strain evidence="8">NLD-2019</strain>
        <tissue evidence="8">Leaf</tissue>
    </source>
</reference>
<dbReference type="Gene3D" id="3.30.420.10">
    <property type="entry name" value="Ribonuclease H-like superfamily/Ribonuclease H"/>
    <property type="match status" value="1"/>
</dbReference>
<keyword evidence="3" id="KW-0808">Transferase</keyword>
<sequence>MASQPTNLHFVLFPLMAQGHMIPMVDMARLLAERGSMVTIVASPVNSNRFRSVIERATEAKLKIQILELQLSLAEAGLPEGCENFDLLPSPAQGVNMILAMNMLEEPAEKMVRGLCPSPSCIISDGGFPWTNDIAKRLKIPRVVFYGPGCFPLMCIHIATNTSILDEVDSDSKYFVMPGLPDRIEVTKPQSSTWGKGETKESTAVFERMQEADKDALGIVVNSFEELEPKYVEELSKAKDKKVWCIGPVSLSNKSFQDRAERGNKGAINGHDCLKWLDSRESGSMIYVCLGSLSYASTEQAIELGLGLESSNIPFLWFIRKTSEEFEAWLSKEGYEERIKGRGLMVRGWAPQILILSHQAIGGFVTHCGWNSTLEGISSGIPMVTWPQFAEQFLNERFIIDVLKIGVKIGMEVPVLFTKLEESKEIIKRDGVKEAVQALMKNDEEGEARRKRCRELGVKAKRAMDEAEGGSSHRNITLMIQAIKIQILELQLPLAEVGLLEECESFDLLPSVAQEAIKYVIGIVDNNFEELEPKYIKEFVKAKVDPGRFDDSGENDVNDSERFDDSDEMLIDQGKCMPKYPRFNTMSVVTNAAVQKEAGSVSLQIPNLTSTNYTTWSIKMEAIMDAQGLWESIETPQGLAVDEKKSKTARAFLFQAIPEDVLLQVAKKKTAKEVWESLKLRYLGADRVQKARLNTLKSEFDALRMRETESIDEYAGKLSAMISKHSSLGQTLEDSMVVRKLLDTVPDKYLQLVASIEQTADLDTMPFEEAVGRLKAYEDRLKSRHSTSGGEGSLLLTKSDGHGDQKTFGKFSTRGRGRGMGPDRGGRSSSRGRGGSYRGRGGHNYHHDSHNHRKPRDKKDVRCYKCNQMGHYAMECSGENKAGDEVHLTQKEPEEPTLLLSVHGEDEPTMVLLNEQNILPNRQSFASVKKEQDIWYLDNGASNHMTSLKEVFAELDENVSGQVKFGDDSRVPIKGKGTILFECKTGEQLVINDVYFIPALESNIVSLGQLTEKGYEVSMRGEHLKLFDVDGRLVLKIQRERNRLYKATLRISKPVCLLGRLDDSAWLWHARLGHANFKTMKYMTGQSMVLGMPRVSHQAQVCESCLVAKQTRQPFPQESQWRAKSPLELVHAGLCGPINPPTIGGNRYFFLLVDDYCRYMWVYLLKTKDEALEMFKKFKAQVEKESSCMLRTLRTDRGGEFNSYQFKEFCSQHGIQRQLTAPYTPQQNGVVERRNRTVLGMTRSLLKAMSLPEDLWGEAVRHAVYLLNRIPTKAVKEMTPYEGWKGRKPNVCHLKVFGCVAYVKNTFNHVPKLADRSKAMIHLGIEEGSKAYRFLNPKEKKIVIGRDAVFNEKQSWNWEKLQTNEGEPVQNWYFTNTLSDDQGSDTNPLQGIGEDEVPTTPINVGAHSGAPFSPHSESERVSSQGSGESLTNSIQSSASGGGHMIPMVDMARLLAERGSMVTTVASPVNANRFRSVIDCAIEAKLKIQILELQLPLAEVGLPEGCENFDLLPTPEHAFNMVLAINMLEEPAEKMVRVLCPSPSCIISDSAFPWSNDIAKRLKIPRPIAFLPL</sequence>
<organism evidence="8 9">
    <name type="scientific">Mikania micrantha</name>
    <name type="common">bitter vine</name>
    <dbReference type="NCBI Taxonomy" id="192012"/>
    <lineage>
        <taxon>Eukaryota</taxon>
        <taxon>Viridiplantae</taxon>
        <taxon>Streptophyta</taxon>
        <taxon>Embryophyta</taxon>
        <taxon>Tracheophyta</taxon>
        <taxon>Spermatophyta</taxon>
        <taxon>Magnoliopsida</taxon>
        <taxon>eudicotyledons</taxon>
        <taxon>Gunneridae</taxon>
        <taxon>Pentapetalae</taxon>
        <taxon>asterids</taxon>
        <taxon>campanulids</taxon>
        <taxon>Asterales</taxon>
        <taxon>Asteraceae</taxon>
        <taxon>Asteroideae</taxon>
        <taxon>Heliantheae alliance</taxon>
        <taxon>Eupatorieae</taxon>
        <taxon>Mikania</taxon>
    </lineage>
</organism>
<evidence type="ECO:0000313" key="9">
    <source>
        <dbReference type="Proteomes" id="UP000326396"/>
    </source>
</evidence>
<dbReference type="Gene3D" id="3.40.50.2000">
    <property type="entry name" value="Glycogen Phosphorylase B"/>
    <property type="match status" value="3"/>
</dbReference>
<comment type="similarity">
    <text evidence="1">Belongs to the UDP-glycosyltransferase family.</text>
</comment>
<dbReference type="GO" id="GO:0035251">
    <property type="term" value="F:UDP-glucosyltransferase activity"/>
    <property type="evidence" value="ECO:0007669"/>
    <property type="project" value="TreeGrafter"/>
</dbReference>
<evidence type="ECO:0000256" key="1">
    <source>
        <dbReference type="ARBA" id="ARBA00009995"/>
    </source>
</evidence>
<dbReference type="SUPFAM" id="SSF53098">
    <property type="entry name" value="Ribonuclease H-like"/>
    <property type="match status" value="1"/>
</dbReference>
<feature type="domain" description="Integrase catalytic" evidence="7">
    <location>
        <begin position="1122"/>
        <end position="1288"/>
    </location>
</feature>
<dbReference type="EMBL" id="SZYD01000016">
    <property type="protein sequence ID" value="KAD3337524.1"/>
    <property type="molecule type" value="Genomic_DNA"/>
</dbReference>
<dbReference type="Pfam" id="PF14223">
    <property type="entry name" value="Retrotran_gag_2"/>
    <property type="match status" value="1"/>
</dbReference>
<accession>A0A5N6MA89</accession>
<dbReference type="CDD" id="cd03784">
    <property type="entry name" value="GT1_Gtf-like"/>
    <property type="match status" value="1"/>
</dbReference>
<feature type="region of interest" description="Disordered" evidence="5">
    <location>
        <begin position="782"/>
        <end position="859"/>
    </location>
</feature>
<dbReference type="InterPro" id="IPR001584">
    <property type="entry name" value="Integrase_cat-core"/>
</dbReference>
<dbReference type="SMART" id="SM00343">
    <property type="entry name" value="ZnF_C2HC"/>
    <property type="match status" value="1"/>
</dbReference>
<evidence type="ECO:0000313" key="8">
    <source>
        <dbReference type="EMBL" id="KAD3337524.1"/>
    </source>
</evidence>
<dbReference type="SUPFAM" id="SSF57756">
    <property type="entry name" value="Retrovirus zinc finger-like domains"/>
    <property type="match status" value="1"/>
</dbReference>
<dbReference type="InterPro" id="IPR036875">
    <property type="entry name" value="Znf_CCHC_sf"/>
</dbReference>
<evidence type="ECO:0000259" key="6">
    <source>
        <dbReference type="PROSITE" id="PS50158"/>
    </source>
</evidence>
<dbReference type="PANTHER" id="PTHR48047:SF232">
    <property type="entry name" value="GLYCOSYLTRANSFERASE"/>
    <property type="match status" value="1"/>
</dbReference>
<dbReference type="Gene3D" id="4.10.60.10">
    <property type="entry name" value="Zinc finger, CCHC-type"/>
    <property type="match status" value="1"/>
</dbReference>
<dbReference type="Pfam" id="PF00201">
    <property type="entry name" value="UDPGT"/>
    <property type="match status" value="1"/>
</dbReference>